<sequence>MLAQDLLIVMRTVLAAPVAVEDAAFGWRPEGNRHLQGPDRQIALHAVADGPADHAAGMQVQDDCQIQPPLAGPDVANVTCPFLVRPGRTEVAVYSQDSQPIDDGGCQGAGCPRPLFHPQDRGRATGFQARRINHDGGDPGEDARSRHHSKQWRAAAHPTAFSVCRGFWGCVFPRCIAPTQPIAIDEDRCSVRTVIDTRRALALGKAGLEPRHLRIRQSEKIARQKSLLPL</sequence>
<proteinExistence type="predicted"/>
<evidence type="ECO:0000313" key="2">
    <source>
        <dbReference type="Proteomes" id="UP000183635"/>
    </source>
</evidence>
<reference evidence="1 2" key="1">
    <citation type="submission" date="2016-10" db="EMBL/GenBank/DDBJ databases">
        <authorList>
            <person name="de Groot N.N."/>
        </authorList>
    </citation>
    <scope>NUCLEOTIDE SEQUENCE [LARGE SCALE GENOMIC DNA]</scope>
    <source>
        <strain evidence="1 2">DSM 8537</strain>
    </source>
</reference>
<protein>
    <submittedName>
        <fullName evidence="1">Uncharacterized protein</fullName>
    </submittedName>
</protein>
<dbReference type="AntiFam" id="ANF00009">
    <property type="entry name" value="Shadow ORF (opposite transposase protein)"/>
</dbReference>
<gene>
    <name evidence="1" type="ORF">SAMN04488021_13550</name>
</gene>
<evidence type="ECO:0000313" key="1">
    <source>
        <dbReference type="EMBL" id="SFH81309.1"/>
    </source>
</evidence>
<accession>A0A1I3D449</accession>
<keyword evidence="2" id="KW-1185">Reference proteome</keyword>
<dbReference type="EMBL" id="FOPU01000035">
    <property type="protein sequence ID" value="SFH81309.1"/>
    <property type="molecule type" value="Genomic_DNA"/>
</dbReference>
<name>A0A1I3D449_9RHOB</name>
<dbReference type="Proteomes" id="UP000183635">
    <property type="component" value="Unassembled WGS sequence"/>
</dbReference>
<dbReference type="AlphaFoldDB" id="A0A1I3D449"/>
<organism evidence="1 2">
    <name type="scientific">Paracoccus aminovorans</name>
    <dbReference type="NCBI Taxonomy" id="34004"/>
    <lineage>
        <taxon>Bacteria</taxon>
        <taxon>Pseudomonadati</taxon>
        <taxon>Pseudomonadota</taxon>
        <taxon>Alphaproteobacteria</taxon>
        <taxon>Rhodobacterales</taxon>
        <taxon>Paracoccaceae</taxon>
        <taxon>Paracoccus</taxon>
    </lineage>
</organism>